<evidence type="ECO:0000313" key="2">
    <source>
        <dbReference type="EMBL" id="EKS34525.1"/>
    </source>
</evidence>
<dbReference type="EMBL" id="AGWX01000005">
    <property type="protein sequence ID" value="EKS34525.1"/>
    <property type="molecule type" value="Genomic_DNA"/>
</dbReference>
<accession>K8P4B8</accession>
<proteinExistence type="predicted"/>
<evidence type="ECO:0000259" key="1">
    <source>
        <dbReference type="Pfam" id="PF07238"/>
    </source>
</evidence>
<dbReference type="Gene3D" id="2.40.10.220">
    <property type="entry name" value="predicted glycosyltransferase like domains"/>
    <property type="match status" value="1"/>
</dbReference>
<name>K8P4B8_9BRAD</name>
<comment type="caution">
    <text evidence="2">The sequence shown here is derived from an EMBL/GenBank/DDBJ whole genome shotgun (WGS) entry which is preliminary data.</text>
</comment>
<dbReference type="Proteomes" id="UP000001096">
    <property type="component" value="Unassembled WGS sequence"/>
</dbReference>
<dbReference type="Pfam" id="PF07238">
    <property type="entry name" value="PilZ"/>
    <property type="match status" value="1"/>
</dbReference>
<dbReference type="GO" id="GO:0035438">
    <property type="term" value="F:cyclic-di-GMP binding"/>
    <property type="evidence" value="ECO:0007669"/>
    <property type="project" value="InterPro"/>
</dbReference>
<dbReference type="InterPro" id="IPR009875">
    <property type="entry name" value="PilZ_domain"/>
</dbReference>
<dbReference type="eggNOG" id="COG3706">
    <property type="taxonomic scope" value="Bacteria"/>
</dbReference>
<sequence>MSEKRSDRRVRVLKAGTIAFGGAAIDCIVRNLTASGALLEVESPVGIPHRFVLVISSEGVSRSCRLIWASERRIGVRFDRTGEAAPGQIGGCA</sequence>
<dbReference type="PATRIC" id="fig|883078.3.peg.4580"/>
<keyword evidence="3" id="KW-1185">Reference proteome</keyword>
<reference evidence="2 3" key="1">
    <citation type="submission" date="2012-04" db="EMBL/GenBank/DDBJ databases">
        <title>The Genome Sequence of Afipia broomeae ATCC 49717.</title>
        <authorList>
            <consortium name="The Broad Institute Genome Sequencing Platform"/>
            <person name="Earl A."/>
            <person name="Ward D."/>
            <person name="Feldgarden M."/>
            <person name="Gevers D."/>
            <person name="Huys G."/>
            <person name="Walker B."/>
            <person name="Young S.K."/>
            <person name="Zeng Q."/>
            <person name="Gargeya S."/>
            <person name="Fitzgerald M."/>
            <person name="Haas B."/>
            <person name="Abouelleil A."/>
            <person name="Alvarado L."/>
            <person name="Arachchi H.M."/>
            <person name="Berlin A."/>
            <person name="Chapman S.B."/>
            <person name="Goldberg J."/>
            <person name="Griggs A."/>
            <person name="Gujja S."/>
            <person name="Hansen M."/>
            <person name="Howarth C."/>
            <person name="Imamovic A."/>
            <person name="Larimer J."/>
            <person name="McCowen C."/>
            <person name="Montmayeur A."/>
            <person name="Murphy C."/>
            <person name="Neiman D."/>
            <person name="Pearson M."/>
            <person name="Priest M."/>
            <person name="Roberts A."/>
            <person name="Saif S."/>
            <person name="Shea T."/>
            <person name="Sisk P."/>
            <person name="Sykes S."/>
            <person name="Wortman J."/>
            <person name="Nusbaum C."/>
            <person name="Birren B."/>
        </authorList>
    </citation>
    <scope>NUCLEOTIDE SEQUENCE [LARGE SCALE GENOMIC DNA]</scope>
    <source>
        <strain evidence="2 3">ATCC 49717</strain>
    </source>
</reference>
<organism evidence="2 3">
    <name type="scientific">Afipia broomeae ATCC 49717</name>
    <dbReference type="NCBI Taxonomy" id="883078"/>
    <lineage>
        <taxon>Bacteria</taxon>
        <taxon>Pseudomonadati</taxon>
        <taxon>Pseudomonadota</taxon>
        <taxon>Alphaproteobacteria</taxon>
        <taxon>Hyphomicrobiales</taxon>
        <taxon>Nitrobacteraceae</taxon>
        <taxon>Afipia</taxon>
    </lineage>
</organism>
<gene>
    <name evidence="2" type="ORF">HMPREF9695_04435</name>
</gene>
<evidence type="ECO:0000313" key="3">
    <source>
        <dbReference type="Proteomes" id="UP000001096"/>
    </source>
</evidence>
<dbReference type="RefSeq" id="WP_006023136.1">
    <property type="nucleotide sequence ID" value="NZ_KB375284.1"/>
</dbReference>
<dbReference type="HOGENOM" id="CLU_158569_1_0_5"/>
<dbReference type="SUPFAM" id="SSF141371">
    <property type="entry name" value="PilZ domain-like"/>
    <property type="match status" value="1"/>
</dbReference>
<feature type="domain" description="PilZ" evidence="1">
    <location>
        <begin position="3"/>
        <end position="84"/>
    </location>
</feature>
<dbReference type="AlphaFoldDB" id="K8P4B8"/>
<protein>
    <recommendedName>
        <fullName evidence="1">PilZ domain-containing protein</fullName>
    </recommendedName>
</protein>